<evidence type="ECO:0000313" key="2">
    <source>
        <dbReference type="EMBL" id="RRT52287.1"/>
    </source>
</evidence>
<evidence type="ECO:0000256" key="1">
    <source>
        <dbReference type="SAM" id="MobiDB-lite"/>
    </source>
</evidence>
<feature type="region of interest" description="Disordered" evidence="1">
    <location>
        <begin position="1"/>
        <end position="27"/>
    </location>
</feature>
<dbReference type="EMBL" id="AMZH03011748">
    <property type="protein sequence ID" value="RRT52287.1"/>
    <property type="molecule type" value="Genomic_DNA"/>
</dbReference>
<feature type="non-terminal residue" evidence="2">
    <location>
        <position position="1"/>
    </location>
</feature>
<protein>
    <submittedName>
        <fullName evidence="2">Uncharacterized protein</fullName>
    </submittedName>
</protein>
<evidence type="ECO:0000313" key="3">
    <source>
        <dbReference type="Proteomes" id="UP000287651"/>
    </source>
</evidence>
<proteinExistence type="predicted"/>
<accession>A0A426YKU6</accession>
<comment type="caution">
    <text evidence="2">The sequence shown here is derived from an EMBL/GenBank/DDBJ whole genome shotgun (WGS) entry which is preliminary data.</text>
</comment>
<dbReference type="AlphaFoldDB" id="A0A426YKU6"/>
<name>A0A426YKU6_ENSVE</name>
<organism evidence="2 3">
    <name type="scientific">Ensete ventricosum</name>
    <name type="common">Abyssinian banana</name>
    <name type="synonym">Musa ensete</name>
    <dbReference type="NCBI Taxonomy" id="4639"/>
    <lineage>
        <taxon>Eukaryota</taxon>
        <taxon>Viridiplantae</taxon>
        <taxon>Streptophyta</taxon>
        <taxon>Embryophyta</taxon>
        <taxon>Tracheophyta</taxon>
        <taxon>Spermatophyta</taxon>
        <taxon>Magnoliopsida</taxon>
        <taxon>Liliopsida</taxon>
        <taxon>Zingiberales</taxon>
        <taxon>Musaceae</taxon>
        <taxon>Ensete</taxon>
    </lineage>
</organism>
<dbReference type="Proteomes" id="UP000287651">
    <property type="component" value="Unassembled WGS sequence"/>
</dbReference>
<reference evidence="2 3" key="1">
    <citation type="journal article" date="2014" name="Agronomy (Basel)">
        <title>A Draft Genome Sequence for Ensete ventricosum, the Drought-Tolerant Tree Against Hunger.</title>
        <authorList>
            <person name="Harrison J."/>
            <person name="Moore K.A."/>
            <person name="Paszkiewicz K."/>
            <person name="Jones T."/>
            <person name="Grant M."/>
            <person name="Ambacheew D."/>
            <person name="Muzemil S."/>
            <person name="Studholme D.J."/>
        </authorList>
    </citation>
    <scope>NUCLEOTIDE SEQUENCE [LARGE SCALE GENOMIC DNA]</scope>
</reference>
<feature type="compositionally biased region" description="Polar residues" evidence="1">
    <location>
        <begin position="9"/>
        <end position="23"/>
    </location>
</feature>
<sequence>YEKRLHLKISQSGSAPKQSLRRSQLNEEQDRICANQSDYTQEKHMCFSSLKPAVAKVVSSHCSLVRPVAKPIVVLAADSLSGLDLNAIALLIRADYFSTQPERAPASERPG</sequence>
<gene>
    <name evidence="2" type="ORF">B296_00018478</name>
</gene>